<comment type="function">
    <text evidence="4">Part of the outer membrane protein assembly complex, which is involved in assembly and insertion of beta-barrel proteins into the outer membrane.</text>
</comment>
<dbReference type="AlphaFoldDB" id="A0A327X297"/>
<dbReference type="SUPFAM" id="SSF50998">
    <property type="entry name" value="Quinoprotein alcohol dehydrogenase-like"/>
    <property type="match status" value="1"/>
</dbReference>
<gene>
    <name evidence="4" type="primary">bamB</name>
    <name evidence="7" type="ORF">B0I24_10296</name>
    <name evidence="8" type="ORF">CWE07_05095</name>
</gene>
<dbReference type="InterPro" id="IPR011047">
    <property type="entry name" value="Quinoprotein_ADH-like_sf"/>
</dbReference>
<comment type="subcellular location">
    <subcellularLocation>
        <location evidence="4">Cell outer membrane</location>
        <topology evidence="4">Lipid-anchor</topology>
    </subcellularLocation>
</comment>
<proteinExistence type="inferred from homology"/>
<dbReference type="GO" id="GO:0043165">
    <property type="term" value="P:Gram-negative-bacterium-type cell outer membrane assembly"/>
    <property type="evidence" value="ECO:0007669"/>
    <property type="project" value="UniProtKB-UniRule"/>
</dbReference>
<feature type="chain" id="PRO_5016471356" description="Outer membrane protein assembly factor BamB" evidence="5">
    <location>
        <begin position="27"/>
        <end position="396"/>
    </location>
</feature>
<accession>A0A327X297</accession>
<feature type="domain" description="Pyrrolo-quinoline quinone repeat" evidence="6">
    <location>
        <begin position="76"/>
        <end position="323"/>
    </location>
</feature>
<keyword evidence="4" id="KW-0564">Palmitate</keyword>
<dbReference type="GO" id="GO:0051205">
    <property type="term" value="P:protein insertion into membrane"/>
    <property type="evidence" value="ECO:0007669"/>
    <property type="project" value="UniProtKB-UniRule"/>
</dbReference>
<protein>
    <recommendedName>
        <fullName evidence="4">Outer membrane protein assembly factor BamB</fullName>
    </recommendedName>
</protein>
<dbReference type="EMBL" id="QLMD01000002">
    <property type="protein sequence ID" value="RAK00671.1"/>
    <property type="molecule type" value="Genomic_DNA"/>
</dbReference>
<evidence type="ECO:0000313" key="10">
    <source>
        <dbReference type="Proteomes" id="UP000287865"/>
    </source>
</evidence>
<dbReference type="PANTHER" id="PTHR34512">
    <property type="entry name" value="CELL SURFACE PROTEIN"/>
    <property type="match status" value="1"/>
</dbReference>
<reference evidence="7 9" key="2">
    <citation type="submission" date="2018-06" db="EMBL/GenBank/DDBJ databases">
        <title>Genomic Encyclopedia of Type Strains, Phase III (KMG-III): the genomes of soil and plant-associated and newly described type strains.</title>
        <authorList>
            <person name="Whitman W."/>
        </authorList>
    </citation>
    <scope>NUCLEOTIDE SEQUENCE [LARGE SCALE GENOMIC DNA]</scope>
    <source>
        <strain evidence="7 9">CGMCC 1.15366</strain>
    </source>
</reference>
<organism evidence="7 9">
    <name type="scientific">Aliidiomarina maris</name>
    <dbReference type="NCBI Taxonomy" id="531312"/>
    <lineage>
        <taxon>Bacteria</taxon>
        <taxon>Pseudomonadati</taxon>
        <taxon>Pseudomonadota</taxon>
        <taxon>Gammaproteobacteria</taxon>
        <taxon>Alteromonadales</taxon>
        <taxon>Idiomarinaceae</taxon>
        <taxon>Aliidiomarina</taxon>
    </lineage>
</organism>
<dbReference type="PROSITE" id="PS51257">
    <property type="entry name" value="PROKAR_LIPOPROTEIN"/>
    <property type="match status" value="1"/>
</dbReference>
<dbReference type="Proteomes" id="UP000287865">
    <property type="component" value="Unassembled WGS sequence"/>
</dbReference>
<comment type="caution">
    <text evidence="7">The sequence shown here is derived from an EMBL/GenBank/DDBJ whole genome shotgun (WGS) entry which is preliminary data.</text>
</comment>
<dbReference type="Gene3D" id="2.130.10.10">
    <property type="entry name" value="YVTN repeat-like/Quinoprotein amine dehydrogenase"/>
    <property type="match status" value="1"/>
</dbReference>
<dbReference type="OrthoDB" id="5173551at2"/>
<evidence type="ECO:0000256" key="1">
    <source>
        <dbReference type="ARBA" id="ARBA00022729"/>
    </source>
</evidence>
<name>A0A327X297_9GAMM</name>
<dbReference type="InterPro" id="IPR015943">
    <property type="entry name" value="WD40/YVTN_repeat-like_dom_sf"/>
</dbReference>
<dbReference type="NCBIfam" id="NF008351">
    <property type="entry name" value="PRK11138.1"/>
    <property type="match status" value="1"/>
</dbReference>
<comment type="similarity">
    <text evidence="4">Belongs to the BamB family.</text>
</comment>
<dbReference type="Proteomes" id="UP000249203">
    <property type="component" value="Unassembled WGS sequence"/>
</dbReference>
<dbReference type="RefSeq" id="WP_111568465.1">
    <property type="nucleotide sequence ID" value="NZ_PIPK01000003.1"/>
</dbReference>
<keyword evidence="4" id="KW-0449">Lipoprotein</keyword>
<dbReference type="NCBIfam" id="TIGR03300">
    <property type="entry name" value="assembly_YfgL"/>
    <property type="match status" value="1"/>
</dbReference>
<comment type="subunit">
    <text evidence="4">Part of the Bam complex.</text>
</comment>
<dbReference type="GO" id="GO:0009279">
    <property type="term" value="C:cell outer membrane"/>
    <property type="evidence" value="ECO:0007669"/>
    <property type="project" value="UniProtKB-SubCell"/>
</dbReference>
<evidence type="ECO:0000256" key="5">
    <source>
        <dbReference type="SAM" id="SignalP"/>
    </source>
</evidence>
<dbReference type="Pfam" id="PF13360">
    <property type="entry name" value="PQQ_2"/>
    <property type="match status" value="2"/>
</dbReference>
<feature type="signal peptide" evidence="5">
    <location>
        <begin position="1"/>
        <end position="26"/>
    </location>
</feature>
<evidence type="ECO:0000259" key="6">
    <source>
        <dbReference type="Pfam" id="PF13360"/>
    </source>
</evidence>
<dbReference type="SMART" id="SM00564">
    <property type="entry name" value="PQQ"/>
    <property type="match status" value="6"/>
</dbReference>
<keyword evidence="3 4" id="KW-0998">Cell outer membrane</keyword>
<keyword evidence="1 4" id="KW-0732">Signal</keyword>
<keyword evidence="10" id="KW-1185">Reference proteome</keyword>
<dbReference type="InterPro" id="IPR018391">
    <property type="entry name" value="PQQ_b-propeller_rpt"/>
</dbReference>
<dbReference type="PANTHER" id="PTHR34512:SF30">
    <property type="entry name" value="OUTER MEMBRANE PROTEIN ASSEMBLY FACTOR BAMB"/>
    <property type="match status" value="1"/>
</dbReference>
<evidence type="ECO:0000256" key="4">
    <source>
        <dbReference type="HAMAP-Rule" id="MF_00923"/>
    </source>
</evidence>
<dbReference type="InterPro" id="IPR017687">
    <property type="entry name" value="BamB"/>
</dbReference>
<dbReference type="HAMAP" id="MF_00923">
    <property type="entry name" value="OM_assembly_BamB"/>
    <property type="match status" value="1"/>
</dbReference>
<sequence>MKSLTWRTLTSAAVAVAFLAACSSTDEPDFAELGPIDEQVSPRVQWSTNLGHGSDEFFSRLSPTYADGIIYAADRHGRVSAVNAENGRRMWQTDLSPDKPFSLTSVFRKGPPARLSGGITLANGVLYVGTENGQMYALDAATGDINWEVNVPGEVVSAPAYGEGFLIAHLGNGLLYAMDASNGEERWRHEEEVPTLSLRGTSSPAIASGGVIMGSNNGRAAVLILESGQIAWDERITAPSGSTDLQRMVDIDATPVVRGDTLYLLSFNGELVALQLRSGDVLWRRDYQGYRTPQVTASRIYLTNSRSHVLELDRINGNERWRNNALYGRSLTEVAIHGNYLISADRFGVVHWLDRESGRLVGRHELRKDGIQVAPLVVDDKVIIQTNKGRLIALSI</sequence>
<reference evidence="8 10" key="1">
    <citation type="journal article" date="2018" name="Front. Microbiol.">
        <title>Genome-Based Analysis Reveals the Taxonomy and Diversity of the Family Idiomarinaceae.</title>
        <authorList>
            <person name="Liu Y."/>
            <person name="Lai Q."/>
            <person name="Shao Z."/>
        </authorList>
    </citation>
    <scope>NUCLEOTIDE SEQUENCE [LARGE SCALE GENOMIC DNA]</scope>
    <source>
        <strain evidence="8 10">CF12-14</strain>
    </source>
</reference>
<dbReference type="EMBL" id="PIPK01000003">
    <property type="protein sequence ID" value="RUO27322.1"/>
    <property type="molecule type" value="Genomic_DNA"/>
</dbReference>
<evidence type="ECO:0000313" key="7">
    <source>
        <dbReference type="EMBL" id="RAK00671.1"/>
    </source>
</evidence>
<evidence type="ECO:0000313" key="9">
    <source>
        <dbReference type="Proteomes" id="UP000249203"/>
    </source>
</evidence>
<evidence type="ECO:0000256" key="3">
    <source>
        <dbReference type="ARBA" id="ARBA00023237"/>
    </source>
</evidence>
<evidence type="ECO:0000256" key="2">
    <source>
        <dbReference type="ARBA" id="ARBA00023136"/>
    </source>
</evidence>
<feature type="domain" description="Pyrrolo-quinoline quinone repeat" evidence="6">
    <location>
        <begin position="333"/>
        <end position="395"/>
    </location>
</feature>
<dbReference type="InterPro" id="IPR002372">
    <property type="entry name" value="PQQ_rpt_dom"/>
</dbReference>
<evidence type="ECO:0000313" key="8">
    <source>
        <dbReference type="EMBL" id="RUO27322.1"/>
    </source>
</evidence>
<keyword evidence="2 4" id="KW-0472">Membrane</keyword>